<name>A0A0A3IEP0_9BACI</name>
<gene>
    <name evidence="2" type="ORF">CD32_21825</name>
</gene>
<dbReference type="GO" id="GO:0005886">
    <property type="term" value="C:plasma membrane"/>
    <property type="evidence" value="ECO:0007669"/>
    <property type="project" value="UniProtKB-SubCell"/>
</dbReference>
<keyword evidence="1" id="KW-1133">Transmembrane helix</keyword>
<dbReference type="AlphaFoldDB" id="A0A0A3IEP0"/>
<feature type="transmembrane region" description="Helical" evidence="1">
    <location>
        <begin position="142"/>
        <end position="165"/>
    </location>
</feature>
<reference evidence="2 3" key="1">
    <citation type="submission" date="2014-02" db="EMBL/GenBank/DDBJ databases">
        <title>Draft genome sequence of Lysinibacillus odysseyi NBRC 100172.</title>
        <authorList>
            <person name="Zhang F."/>
            <person name="Wang G."/>
            <person name="Zhang L."/>
        </authorList>
    </citation>
    <scope>NUCLEOTIDE SEQUENCE [LARGE SCALE GENOMIC DNA]</scope>
    <source>
        <strain evidence="2 3">NBRC 100172</strain>
    </source>
</reference>
<dbReference type="eggNOG" id="COG1277">
    <property type="taxonomic scope" value="Bacteria"/>
</dbReference>
<dbReference type="STRING" id="1220589.CD32_21825"/>
<dbReference type="Proteomes" id="UP000030437">
    <property type="component" value="Unassembled WGS sequence"/>
</dbReference>
<feature type="transmembrane region" description="Helical" evidence="1">
    <location>
        <begin position="213"/>
        <end position="234"/>
    </location>
</feature>
<evidence type="ECO:0000256" key="1">
    <source>
        <dbReference type="SAM" id="Phobius"/>
    </source>
</evidence>
<feature type="transmembrane region" description="Helical" evidence="1">
    <location>
        <begin position="105"/>
        <end position="130"/>
    </location>
</feature>
<evidence type="ECO:0000313" key="2">
    <source>
        <dbReference type="EMBL" id="KGR81945.1"/>
    </source>
</evidence>
<feature type="transmembrane region" description="Helical" evidence="1">
    <location>
        <begin position="59"/>
        <end position="85"/>
    </location>
</feature>
<proteinExistence type="predicted"/>
<feature type="transmembrane region" description="Helical" evidence="1">
    <location>
        <begin position="246"/>
        <end position="267"/>
    </location>
</feature>
<evidence type="ECO:0008006" key="4">
    <source>
        <dbReference type="Google" id="ProtNLM"/>
    </source>
</evidence>
<sequence length="278" mass="31049">MGKLTNPVLLKELKLRFRFFKSVSGMLAYLIAMSIFVIGFFYITTQLTGTGYFRPSESFYLFSMLSLIQMGMILFIAPGLTAGAISAEREKQTLNMLLTTTQSSWQIIIGKLLSSLAFLGLLLFASLPFYSLVFLFGGISPVQLLTVFFFYFVTMVAIGSIGIFFSTMTKRTITSMIATYSSSVFVAGFTLFFFFISIMVNQTMIEAGEIAPFTYFWLSINPGALVLSLLSGNLMTEFYTLAGIDIPIWVTYLLFYTVLSIVLLTISSSRLRANMKRG</sequence>
<protein>
    <recommendedName>
        <fullName evidence="4">ABC transporter permease</fullName>
    </recommendedName>
</protein>
<feature type="transmembrane region" description="Helical" evidence="1">
    <location>
        <begin position="177"/>
        <end position="201"/>
    </location>
</feature>
<keyword evidence="1" id="KW-0812">Transmembrane</keyword>
<dbReference type="PANTHER" id="PTHR43471">
    <property type="entry name" value="ABC TRANSPORTER PERMEASE"/>
    <property type="match status" value="1"/>
</dbReference>
<organism evidence="2 3">
    <name type="scientific">Lysinibacillus odysseyi 34hs-1 = NBRC 100172</name>
    <dbReference type="NCBI Taxonomy" id="1220589"/>
    <lineage>
        <taxon>Bacteria</taxon>
        <taxon>Bacillati</taxon>
        <taxon>Bacillota</taxon>
        <taxon>Bacilli</taxon>
        <taxon>Bacillales</taxon>
        <taxon>Bacillaceae</taxon>
        <taxon>Lysinibacillus</taxon>
    </lineage>
</organism>
<dbReference type="Pfam" id="PF12679">
    <property type="entry name" value="ABC2_membrane_2"/>
    <property type="match status" value="1"/>
</dbReference>
<feature type="transmembrane region" description="Helical" evidence="1">
    <location>
        <begin position="26"/>
        <end position="47"/>
    </location>
</feature>
<keyword evidence="1" id="KW-0472">Membrane</keyword>
<dbReference type="EMBL" id="JPVP01000060">
    <property type="protein sequence ID" value="KGR81945.1"/>
    <property type="molecule type" value="Genomic_DNA"/>
</dbReference>
<keyword evidence="3" id="KW-1185">Reference proteome</keyword>
<dbReference type="GO" id="GO:0140359">
    <property type="term" value="F:ABC-type transporter activity"/>
    <property type="evidence" value="ECO:0007669"/>
    <property type="project" value="InterPro"/>
</dbReference>
<comment type="caution">
    <text evidence="2">The sequence shown here is derived from an EMBL/GenBank/DDBJ whole genome shotgun (WGS) entry which is preliminary data.</text>
</comment>
<evidence type="ECO:0000313" key="3">
    <source>
        <dbReference type="Proteomes" id="UP000030437"/>
    </source>
</evidence>
<accession>A0A0A3IEP0</accession>
<dbReference type="RefSeq" id="WP_036159022.1">
    <property type="nucleotide sequence ID" value="NZ_AVCX01000001.1"/>
</dbReference>